<dbReference type="RefSeq" id="XP_035826713.1">
    <property type="nucleotide sequence ID" value="XM_035970820.1"/>
</dbReference>
<proteinExistence type="predicted"/>
<evidence type="ECO:0000313" key="4">
    <source>
        <dbReference type="RefSeq" id="XP_035826713.1"/>
    </source>
</evidence>
<dbReference type="InterPro" id="IPR032072">
    <property type="entry name" value="DUF4807"/>
</dbReference>
<feature type="region of interest" description="Disordered" evidence="1">
    <location>
        <begin position="351"/>
        <end position="377"/>
    </location>
</feature>
<evidence type="ECO:0000313" key="3">
    <source>
        <dbReference type="RefSeq" id="XP_005102475.1"/>
    </source>
</evidence>
<sequence>MPRLFVVFRTYDRIWTCRTFTRELASFELDMSSGAVKLMFTVDPIRVQGSEDRQYELYPLDPCSVGAKQTEAISTMYCLPHRNFSPKVLRLSQKQVCCVAPPPPPSAAGKGLMRRFSLPAPPPLTPTGPAPEKQQDVMYYVLPNYKCTFLCDAHVASCVSSELARSRTFRRRFLRFVRSKGGFRNCIPDYEQWTEEEREMWDNYLCVPYMIDVVAVWPQQKIDFPWCDRILCLLNKHITLEEGFAWLSTLGGAHSALGEVFSQHAEQAGKISKKQLKVAMLLGNEQMIARCFVFWSWSLMQRGELRRCRRCIRNVWRYCKRLRCRDHILENMCKAVWSRLQYKQSLAQAKTRAVRGEGGDRHGNSSGEDGDDSDDAGRSNGLRLVARGAAASRVAMIFGSKLESCASETACSSENRNFNPNNSSLLDDIASGTMVVPVY</sequence>
<organism evidence="2 3">
    <name type="scientific">Aplysia californica</name>
    <name type="common">California sea hare</name>
    <dbReference type="NCBI Taxonomy" id="6500"/>
    <lineage>
        <taxon>Eukaryota</taxon>
        <taxon>Metazoa</taxon>
        <taxon>Spiralia</taxon>
        <taxon>Lophotrochozoa</taxon>
        <taxon>Mollusca</taxon>
        <taxon>Gastropoda</taxon>
        <taxon>Heterobranchia</taxon>
        <taxon>Euthyneura</taxon>
        <taxon>Tectipleura</taxon>
        <taxon>Aplysiida</taxon>
        <taxon>Aplysioidea</taxon>
        <taxon>Aplysiidae</taxon>
        <taxon>Aplysia</taxon>
    </lineage>
</organism>
<reference evidence="3 4" key="1">
    <citation type="submission" date="2025-05" db="UniProtKB">
        <authorList>
            <consortium name="RefSeq"/>
        </authorList>
    </citation>
    <scope>IDENTIFICATION</scope>
</reference>
<feature type="compositionally biased region" description="Basic and acidic residues" evidence="1">
    <location>
        <begin position="354"/>
        <end position="363"/>
    </location>
</feature>
<dbReference type="Proteomes" id="UP000694888">
    <property type="component" value="Unplaced"/>
</dbReference>
<keyword evidence="2" id="KW-1185">Reference proteome</keyword>
<dbReference type="Pfam" id="PF16065">
    <property type="entry name" value="DUF4807"/>
    <property type="match status" value="1"/>
</dbReference>
<dbReference type="GeneID" id="101850969"/>
<evidence type="ECO:0000256" key="1">
    <source>
        <dbReference type="SAM" id="MobiDB-lite"/>
    </source>
</evidence>
<dbReference type="PANTHER" id="PTHR36693">
    <property type="entry name" value="GH02722P"/>
    <property type="match status" value="1"/>
</dbReference>
<dbReference type="RefSeq" id="XP_005102475.1">
    <property type="nucleotide sequence ID" value="XM_005102418.3"/>
</dbReference>
<gene>
    <name evidence="3 4" type="primary">LOC101850969</name>
</gene>
<protein>
    <submittedName>
        <fullName evidence="3 4">Uncharacterized protein LOC101850969</fullName>
    </submittedName>
</protein>
<evidence type="ECO:0000313" key="2">
    <source>
        <dbReference type="Proteomes" id="UP000694888"/>
    </source>
</evidence>
<dbReference type="PANTHER" id="PTHR36693:SF1">
    <property type="entry name" value="GH02722P"/>
    <property type="match status" value="1"/>
</dbReference>
<accession>A0ABM0JVF4</accession>
<name>A0ABM0JVF4_APLCA</name>